<comment type="similarity">
    <text evidence="11">Belongs to the insect chemoreceptor superfamily. Heteromeric odorant receptor channel (TC 1.A.69) family.</text>
</comment>
<feature type="transmembrane region" description="Helical" evidence="11">
    <location>
        <begin position="306"/>
        <end position="327"/>
    </location>
</feature>
<dbReference type="InterPro" id="IPR004117">
    <property type="entry name" value="7tm6_olfct_rcpt"/>
</dbReference>
<evidence type="ECO:0000256" key="8">
    <source>
        <dbReference type="ARBA" id="ARBA00023170"/>
    </source>
</evidence>
<keyword evidence="13" id="KW-1185">Reference proteome</keyword>
<feature type="transmembrane region" description="Helical" evidence="11">
    <location>
        <begin position="48"/>
        <end position="71"/>
    </location>
</feature>
<accession>A0A0L0BPE9</accession>
<keyword evidence="9 11" id="KW-0807">Transducer</keyword>
<comment type="subunit">
    <text evidence="10">Interacts with Orco. Complexes exist early in the endomembrane system in olfactory sensory neurons (OSNs), coupling these complexes to the conserved ciliary trafficking pathway.</text>
</comment>
<keyword evidence="5 11" id="KW-0552">Olfaction</keyword>
<evidence type="ECO:0000256" key="5">
    <source>
        <dbReference type="ARBA" id="ARBA00022725"/>
    </source>
</evidence>
<dbReference type="OrthoDB" id="8185860at2759"/>
<dbReference type="AlphaFoldDB" id="A0A0L0BPE9"/>
<evidence type="ECO:0000313" key="12">
    <source>
        <dbReference type="EMBL" id="KNC21960.1"/>
    </source>
</evidence>
<protein>
    <recommendedName>
        <fullName evidence="11">Odorant receptor</fullName>
    </recommendedName>
</protein>
<dbReference type="GO" id="GO:0005886">
    <property type="term" value="C:plasma membrane"/>
    <property type="evidence" value="ECO:0007669"/>
    <property type="project" value="UniProtKB-SubCell"/>
</dbReference>
<comment type="subcellular location">
    <subcellularLocation>
        <location evidence="1 11">Cell membrane</location>
        <topology evidence="1 11">Multi-pass membrane protein</topology>
    </subcellularLocation>
</comment>
<dbReference type="Proteomes" id="UP000037069">
    <property type="component" value="Unassembled WGS sequence"/>
</dbReference>
<evidence type="ECO:0000256" key="6">
    <source>
        <dbReference type="ARBA" id="ARBA00022989"/>
    </source>
</evidence>
<comment type="caution">
    <text evidence="11">Lacks conserved residue(s) required for the propagation of feature annotation.</text>
</comment>
<evidence type="ECO:0000256" key="4">
    <source>
        <dbReference type="ARBA" id="ARBA00022692"/>
    </source>
</evidence>
<evidence type="ECO:0000256" key="2">
    <source>
        <dbReference type="ARBA" id="ARBA00022475"/>
    </source>
</evidence>
<dbReference type="GO" id="GO:0007165">
    <property type="term" value="P:signal transduction"/>
    <property type="evidence" value="ECO:0007669"/>
    <property type="project" value="UniProtKB-KW"/>
</dbReference>
<gene>
    <name evidence="12" type="ORF">FF38_12103</name>
</gene>
<keyword evidence="6 11" id="KW-1133">Transmembrane helix</keyword>
<proteinExistence type="inferred from homology"/>
<dbReference type="PANTHER" id="PTHR21137">
    <property type="entry name" value="ODORANT RECEPTOR"/>
    <property type="match status" value="1"/>
</dbReference>
<feature type="transmembrane region" description="Helical" evidence="11">
    <location>
        <begin position="276"/>
        <end position="300"/>
    </location>
</feature>
<dbReference type="PANTHER" id="PTHR21137:SF44">
    <property type="entry name" value="ODORANT RECEPTOR 13A-RELATED"/>
    <property type="match status" value="1"/>
</dbReference>
<evidence type="ECO:0000313" key="13">
    <source>
        <dbReference type="Proteomes" id="UP000037069"/>
    </source>
</evidence>
<reference evidence="12 13" key="1">
    <citation type="journal article" date="2015" name="Nat. Commun.">
        <title>Lucilia cuprina genome unlocks parasitic fly biology to underpin future interventions.</title>
        <authorList>
            <person name="Anstead C.A."/>
            <person name="Korhonen P.K."/>
            <person name="Young N.D."/>
            <person name="Hall R.S."/>
            <person name="Jex A.R."/>
            <person name="Murali S.C."/>
            <person name="Hughes D.S."/>
            <person name="Lee S.F."/>
            <person name="Perry T."/>
            <person name="Stroehlein A.J."/>
            <person name="Ansell B.R."/>
            <person name="Breugelmans B."/>
            <person name="Hofmann A."/>
            <person name="Qu J."/>
            <person name="Dugan S."/>
            <person name="Lee S.L."/>
            <person name="Chao H."/>
            <person name="Dinh H."/>
            <person name="Han Y."/>
            <person name="Doddapaneni H.V."/>
            <person name="Worley K.C."/>
            <person name="Muzny D.M."/>
            <person name="Ioannidis P."/>
            <person name="Waterhouse R.M."/>
            <person name="Zdobnov E.M."/>
            <person name="James P.J."/>
            <person name="Bagnall N.H."/>
            <person name="Kotze A.C."/>
            <person name="Gibbs R.A."/>
            <person name="Richards S."/>
            <person name="Batterham P."/>
            <person name="Gasser R.B."/>
        </authorList>
    </citation>
    <scope>NUCLEOTIDE SEQUENCE [LARGE SCALE GENOMIC DNA]</scope>
    <source>
        <strain evidence="12 13">LS</strain>
        <tissue evidence="12">Full body</tissue>
    </source>
</reference>
<dbReference type="Pfam" id="PF02949">
    <property type="entry name" value="7tm_6"/>
    <property type="match status" value="1"/>
</dbReference>
<sequence length="405" mass="47424">MTQKKMSKHLRTYEDFMKIPVFFYKTIGEEIFDYRSTNRCLSLLLKCLLYAGFANFNIFVLGEIIFFYKAVQSKDTVLGAIAVAPCIGFSLVADFKQLALVRNKKIVQKHFDQMENIFPNTIEKQERNRLQHYERIMHRVMIVFSILCLAYTSTFSLYPVCKSFVEYYFLGAEKFERRFGFLIWYPYDPTAKTWVYWLTYLLEVHGAYLAGVAFLSADLLLVSSVTQLNMHFDYLSMELAQYEPDAKHEEKDLEFLNRIIKQHVNCMELSEHVDNIFSFSLLLNFLMASLTICFIGFQVTTSSLEVIIMYCIFLLASMLQVFIVCFYGDELMTASLKVGDAAYNQNWFNASIKYKKMLLLIIRRSQRPSCITPPTFSAVSFESYMKVISMSYRFFALLRTTYYDD</sequence>
<evidence type="ECO:0000256" key="7">
    <source>
        <dbReference type="ARBA" id="ARBA00023136"/>
    </source>
</evidence>
<keyword evidence="7 11" id="KW-0472">Membrane</keyword>
<keyword evidence="4 11" id="KW-0812">Transmembrane</keyword>
<keyword evidence="8 11" id="KW-0675">Receptor</keyword>
<feature type="transmembrane region" description="Helical" evidence="11">
    <location>
        <begin position="136"/>
        <end position="158"/>
    </location>
</feature>
<dbReference type="OMA" id="MASMQIC"/>
<name>A0A0L0BPE9_LUCCU</name>
<evidence type="ECO:0000256" key="9">
    <source>
        <dbReference type="ARBA" id="ARBA00023224"/>
    </source>
</evidence>
<feature type="transmembrane region" description="Helical" evidence="11">
    <location>
        <begin position="77"/>
        <end position="95"/>
    </location>
</feature>
<dbReference type="GO" id="GO:0004984">
    <property type="term" value="F:olfactory receptor activity"/>
    <property type="evidence" value="ECO:0007669"/>
    <property type="project" value="InterPro"/>
</dbReference>
<dbReference type="GO" id="GO:0005549">
    <property type="term" value="F:odorant binding"/>
    <property type="evidence" value="ECO:0007669"/>
    <property type="project" value="InterPro"/>
</dbReference>
<keyword evidence="2" id="KW-1003">Cell membrane</keyword>
<organism evidence="12 13">
    <name type="scientific">Lucilia cuprina</name>
    <name type="common">Green bottle fly</name>
    <name type="synonym">Australian sheep blowfly</name>
    <dbReference type="NCBI Taxonomy" id="7375"/>
    <lineage>
        <taxon>Eukaryota</taxon>
        <taxon>Metazoa</taxon>
        <taxon>Ecdysozoa</taxon>
        <taxon>Arthropoda</taxon>
        <taxon>Hexapoda</taxon>
        <taxon>Insecta</taxon>
        <taxon>Pterygota</taxon>
        <taxon>Neoptera</taxon>
        <taxon>Endopterygota</taxon>
        <taxon>Diptera</taxon>
        <taxon>Brachycera</taxon>
        <taxon>Muscomorpha</taxon>
        <taxon>Oestroidea</taxon>
        <taxon>Calliphoridae</taxon>
        <taxon>Luciliinae</taxon>
        <taxon>Lucilia</taxon>
    </lineage>
</organism>
<evidence type="ECO:0000256" key="11">
    <source>
        <dbReference type="RuleBase" id="RU351113"/>
    </source>
</evidence>
<feature type="transmembrane region" description="Helical" evidence="11">
    <location>
        <begin position="194"/>
        <end position="221"/>
    </location>
</feature>
<comment type="caution">
    <text evidence="12">The sequence shown here is derived from an EMBL/GenBank/DDBJ whole genome shotgun (WGS) entry which is preliminary data.</text>
</comment>
<evidence type="ECO:0000256" key="3">
    <source>
        <dbReference type="ARBA" id="ARBA00022606"/>
    </source>
</evidence>
<dbReference type="EMBL" id="JRES01001567">
    <property type="protein sequence ID" value="KNC21960.1"/>
    <property type="molecule type" value="Genomic_DNA"/>
</dbReference>
<evidence type="ECO:0000256" key="1">
    <source>
        <dbReference type="ARBA" id="ARBA00004651"/>
    </source>
</evidence>
<evidence type="ECO:0000256" key="10">
    <source>
        <dbReference type="ARBA" id="ARBA00038679"/>
    </source>
</evidence>
<keyword evidence="3 11" id="KW-0716">Sensory transduction</keyword>